<reference evidence="3" key="1">
    <citation type="journal article" date="2011" name="Nature">
        <title>Genome sequence and analysis of the tuber crop potato.</title>
        <authorList>
            <consortium name="The Potato Genome Sequencing Consortium"/>
        </authorList>
    </citation>
    <scope>NUCLEOTIDE SEQUENCE [LARGE SCALE GENOMIC DNA]</scope>
    <source>
        <strain evidence="3">cv. DM1-3 516 R44</strain>
    </source>
</reference>
<feature type="compositionally biased region" description="Polar residues" evidence="1">
    <location>
        <begin position="79"/>
        <end position="92"/>
    </location>
</feature>
<dbReference type="Proteomes" id="UP000011115">
    <property type="component" value="Unassembled WGS sequence"/>
</dbReference>
<dbReference type="InParanoid" id="M1DNB0"/>
<evidence type="ECO:0000256" key="1">
    <source>
        <dbReference type="SAM" id="MobiDB-lite"/>
    </source>
</evidence>
<dbReference type="EnsemblPlants" id="PGSC0003DMT400091744">
    <property type="protein sequence ID" value="PGSC0003DMT400091744"/>
    <property type="gene ID" value="PGSC0003DMG400041315"/>
</dbReference>
<proteinExistence type="predicted"/>
<dbReference type="HOGENOM" id="CLU_029307_10_2_1"/>
<reference evidence="2" key="2">
    <citation type="submission" date="2015-06" db="UniProtKB">
        <authorList>
            <consortium name="EnsemblPlants"/>
        </authorList>
    </citation>
    <scope>IDENTIFICATION</scope>
    <source>
        <strain evidence="2">DM1-3 516 R44</strain>
    </source>
</reference>
<accession>M1DNB0</accession>
<dbReference type="Gramene" id="PGSC0003DMT400091744">
    <property type="protein sequence ID" value="PGSC0003DMT400091744"/>
    <property type="gene ID" value="PGSC0003DMG400041315"/>
</dbReference>
<evidence type="ECO:0008006" key="4">
    <source>
        <dbReference type="Google" id="ProtNLM"/>
    </source>
</evidence>
<dbReference type="eggNOG" id="ENOG502R85P">
    <property type="taxonomic scope" value="Eukaryota"/>
</dbReference>
<feature type="region of interest" description="Disordered" evidence="1">
    <location>
        <begin position="79"/>
        <end position="109"/>
    </location>
</feature>
<name>M1DNB0_SOLTU</name>
<sequence length="143" mass="15681">MAMRAKQKHTSLPFPILITELCRRVGVLVDPARDIEFTPSSATDIEHFKAEYICEEADRRRAAPMDTCPEINVELLLTDPSTPTLVPGTSGTLVPPPSSQDPGASSSSQPIRITQAMIVKMWHLAQSTEARATRLERSVPGMI</sequence>
<feature type="compositionally biased region" description="Low complexity" evidence="1">
    <location>
        <begin position="100"/>
        <end position="109"/>
    </location>
</feature>
<dbReference type="PaxDb" id="4113-PGSC0003DMT400091744"/>
<protein>
    <recommendedName>
        <fullName evidence="4">Integrase core domain containing protein</fullName>
    </recommendedName>
</protein>
<dbReference type="AlphaFoldDB" id="M1DNB0"/>
<organism evidence="2 3">
    <name type="scientific">Solanum tuberosum</name>
    <name type="common">Potato</name>
    <dbReference type="NCBI Taxonomy" id="4113"/>
    <lineage>
        <taxon>Eukaryota</taxon>
        <taxon>Viridiplantae</taxon>
        <taxon>Streptophyta</taxon>
        <taxon>Embryophyta</taxon>
        <taxon>Tracheophyta</taxon>
        <taxon>Spermatophyta</taxon>
        <taxon>Magnoliopsida</taxon>
        <taxon>eudicotyledons</taxon>
        <taxon>Gunneridae</taxon>
        <taxon>Pentapetalae</taxon>
        <taxon>asterids</taxon>
        <taxon>lamiids</taxon>
        <taxon>Solanales</taxon>
        <taxon>Solanaceae</taxon>
        <taxon>Solanoideae</taxon>
        <taxon>Solaneae</taxon>
        <taxon>Solanum</taxon>
    </lineage>
</organism>
<keyword evidence="3" id="KW-1185">Reference proteome</keyword>
<evidence type="ECO:0000313" key="2">
    <source>
        <dbReference type="EnsemblPlants" id="PGSC0003DMT400091744"/>
    </source>
</evidence>
<evidence type="ECO:0000313" key="3">
    <source>
        <dbReference type="Proteomes" id="UP000011115"/>
    </source>
</evidence>